<evidence type="ECO:0000313" key="4">
    <source>
        <dbReference type="Proteomes" id="UP000231990"/>
    </source>
</evidence>
<dbReference type="Proteomes" id="UP000231990">
    <property type="component" value="Unassembled WGS sequence"/>
</dbReference>
<accession>A0A2M9ZQT4</accession>
<gene>
    <name evidence="1" type="ORF">CH360_16460</name>
    <name evidence="2" type="ORF">CH373_05945</name>
</gene>
<sequence>MKYSRIPHTLNVGFQIMEESKFRFAENVLLGLVHRSEDPLEPGTNLAVKVGVLSLSGAIEVPMKVIKCQKVSEGEFDIYLNYTENDFSKIEKLEELIRDLA</sequence>
<keyword evidence="3" id="KW-1185">Reference proteome</keyword>
<comment type="caution">
    <text evidence="2">The sequence shown here is derived from an EMBL/GenBank/DDBJ whole genome shotgun (WGS) entry which is preliminary data.</text>
</comment>
<dbReference type="RefSeq" id="WP_100715164.1">
    <property type="nucleotide sequence ID" value="NZ_NPDY01000024.1"/>
</dbReference>
<dbReference type="EMBL" id="NPDY01000024">
    <property type="protein sequence ID" value="PJZ68368.1"/>
    <property type="molecule type" value="Genomic_DNA"/>
</dbReference>
<organism evidence="2 4">
    <name type="scientific">Leptospira perolatii</name>
    <dbReference type="NCBI Taxonomy" id="2023191"/>
    <lineage>
        <taxon>Bacteria</taxon>
        <taxon>Pseudomonadati</taxon>
        <taxon>Spirochaetota</taxon>
        <taxon>Spirochaetia</taxon>
        <taxon>Leptospirales</taxon>
        <taxon>Leptospiraceae</taxon>
        <taxon>Leptospira</taxon>
    </lineage>
</organism>
<dbReference type="OrthoDB" id="332161at2"/>
<protein>
    <submittedName>
        <fullName evidence="2">PilZ domain-containing protein</fullName>
    </submittedName>
</protein>
<name>A0A2M9ZQT4_9LEPT</name>
<evidence type="ECO:0000313" key="2">
    <source>
        <dbReference type="EMBL" id="PJZ74436.1"/>
    </source>
</evidence>
<dbReference type="EMBL" id="NPDZ01000002">
    <property type="protein sequence ID" value="PJZ74436.1"/>
    <property type="molecule type" value="Genomic_DNA"/>
</dbReference>
<evidence type="ECO:0000313" key="3">
    <source>
        <dbReference type="Proteomes" id="UP000231962"/>
    </source>
</evidence>
<reference evidence="3 4" key="1">
    <citation type="submission" date="2017-07" db="EMBL/GenBank/DDBJ databases">
        <title>Leptospira spp. isolated from tropical soils.</title>
        <authorList>
            <person name="Thibeaux R."/>
            <person name="Iraola G."/>
            <person name="Ferres I."/>
            <person name="Bierque E."/>
            <person name="Girault D."/>
            <person name="Soupe-Gilbert M.-E."/>
            <person name="Picardeau M."/>
            <person name="Goarant C."/>
        </authorList>
    </citation>
    <scope>NUCLEOTIDE SEQUENCE [LARGE SCALE GENOMIC DNA]</scope>
    <source>
        <strain evidence="2 4">FH1-B-B1</strain>
        <strain evidence="1 3">FH1-B-C1</strain>
    </source>
</reference>
<proteinExistence type="predicted"/>
<evidence type="ECO:0000313" key="1">
    <source>
        <dbReference type="EMBL" id="PJZ68368.1"/>
    </source>
</evidence>
<dbReference type="Proteomes" id="UP000231962">
    <property type="component" value="Unassembled WGS sequence"/>
</dbReference>
<dbReference type="AlphaFoldDB" id="A0A2M9ZQT4"/>